<name>A0A7J5A629_9FLAO</name>
<protein>
    <submittedName>
        <fullName evidence="1">Uncharacterized protein</fullName>
    </submittedName>
</protein>
<organism evidence="1 2">
    <name type="scientific">Tenacibaculum aiptasiae</name>
    <dbReference type="NCBI Taxonomy" id="426481"/>
    <lineage>
        <taxon>Bacteria</taxon>
        <taxon>Pseudomonadati</taxon>
        <taxon>Bacteroidota</taxon>
        <taxon>Flavobacteriia</taxon>
        <taxon>Flavobacteriales</taxon>
        <taxon>Flavobacteriaceae</taxon>
        <taxon>Tenacibaculum</taxon>
    </lineage>
</organism>
<gene>
    <name evidence="1" type="ORF">F7018_18145</name>
</gene>
<evidence type="ECO:0000313" key="1">
    <source>
        <dbReference type="EMBL" id="KAB1151409.1"/>
    </source>
</evidence>
<sequence length="533" mass="63963">MTKLINNLILISFLIINVANGQNMKPKIEELIAVKLIDTEQKEEMIKLLSRYGQLTKRTIIYSLFQIEYKKETGYKYSGLDTFLDFEKEKLKNNEQNQINTILLEYLKKLKKLELINQKQFQYQSDRIVNNEYIHLFHFLLDLINQVYFEEWMSVEKLDNYRKKLFENRIISKKENELLKSDIKNDKLESPFQLIDYCEKARFFDLSKYSNSPKNYLEQIHKLTSEVLPELNFTNFKYEIKIDSSDSYNGYIPHDLIVSIKSNGKTYKMKSFISPHGIEGNNYFGKIDNQEYYKIFNKVLKDTQSPYQLHLINSNYNYKQRNTHQYFGIVALKKEQLEMFRYLNSYWELSYENFNNSLTTKKINKAIQEYQKLGLFNHLNNNQINKSIEDIKEKMTGNLNELLSSFPDIKVSFDYELYNLENPYEEIVSEYSKISHQEFNPTNIKDNFRLQKEKVSLSFNFNGKSYKTEFKINRDWIDERFFDFMNKIIIQNKLNGQFYKLNGEGFTLIYLTPEQYKYIKEKKLLVFADENKS</sequence>
<dbReference type="AlphaFoldDB" id="A0A7J5A629"/>
<dbReference type="EMBL" id="WAAU01000086">
    <property type="protein sequence ID" value="KAB1151409.1"/>
    <property type="molecule type" value="Genomic_DNA"/>
</dbReference>
<keyword evidence="2" id="KW-1185">Reference proteome</keyword>
<proteinExistence type="predicted"/>
<reference evidence="1 2" key="1">
    <citation type="submission" date="2019-09" db="EMBL/GenBank/DDBJ databases">
        <authorList>
            <person name="Cao W.R."/>
        </authorList>
    </citation>
    <scope>NUCLEOTIDE SEQUENCE [LARGE SCALE GENOMIC DNA]</scope>
    <source>
        <strain evidence="2">a4</strain>
    </source>
</reference>
<comment type="caution">
    <text evidence="1">The sequence shown here is derived from an EMBL/GenBank/DDBJ whole genome shotgun (WGS) entry which is preliminary data.</text>
</comment>
<evidence type="ECO:0000313" key="2">
    <source>
        <dbReference type="Proteomes" id="UP000467305"/>
    </source>
</evidence>
<dbReference type="RefSeq" id="WP_150901512.1">
    <property type="nucleotide sequence ID" value="NZ_WAAU01000086.1"/>
</dbReference>
<dbReference type="Proteomes" id="UP000467305">
    <property type="component" value="Unassembled WGS sequence"/>
</dbReference>
<dbReference type="OrthoDB" id="1376443at2"/>
<accession>A0A7J5A629</accession>